<dbReference type="EMBL" id="CP137852">
    <property type="protein sequence ID" value="WPB86286.1"/>
    <property type="molecule type" value="Genomic_DNA"/>
</dbReference>
<accession>A0ABZ0PM36</accession>
<evidence type="ECO:0000313" key="2">
    <source>
        <dbReference type="EMBL" id="WPB86286.1"/>
    </source>
</evidence>
<keyword evidence="3" id="KW-1185">Reference proteome</keyword>
<dbReference type="InterPro" id="IPR052514">
    <property type="entry name" value="SAM-dependent_MTase"/>
</dbReference>
<feature type="domain" description="Methyltransferase FkbM" evidence="1">
    <location>
        <begin position="87"/>
        <end position="243"/>
    </location>
</feature>
<dbReference type="Proteomes" id="UP001305521">
    <property type="component" value="Chromosome"/>
</dbReference>
<sequence length="261" mass="28019">MSRSLARFLSGLVRNATRPMRPRRAEATRALVSEMLVQRLTVPTEAGPLLVECPSARALHDPQGFGQDEPETVAWIMGLPAGCVLWDIGANIGLYSLFAARRGLRVLAFEPSASSFAAMTRNIEINGFDDRISAYCLAFAEQTALVTLNMANTAAGHSMHSIEAREGGFRQAVPGFSVDEFMARFAPPPPDAIKLDVDGIEPAILRGAMVTLRRHVCEVLVEIDGANAAAGGNGIPELLAEAGFTEAPMDGAARNRRFVKT</sequence>
<keyword evidence="2" id="KW-0489">Methyltransferase</keyword>
<organism evidence="2 3">
    <name type="scientific">Sediminicoccus rosea</name>
    <dbReference type="NCBI Taxonomy" id="1225128"/>
    <lineage>
        <taxon>Bacteria</taxon>
        <taxon>Pseudomonadati</taxon>
        <taxon>Pseudomonadota</taxon>
        <taxon>Alphaproteobacteria</taxon>
        <taxon>Acetobacterales</taxon>
        <taxon>Roseomonadaceae</taxon>
        <taxon>Sediminicoccus</taxon>
    </lineage>
</organism>
<dbReference type="GO" id="GO:0008168">
    <property type="term" value="F:methyltransferase activity"/>
    <property type="evidence" value="ECO:0007669"/>
    <property type="project" value="UniProtKB-KW"/>
</dbReference>
<evidence type="ECO:0000259" key="1">
    <source>
        <dbReference type="Pfam" id="PF05050"/>
    </source>
</evidence>
<dbReference type="GO" id="GO:0032259">
    <property type="term" value="P:methylation"/>
    <property type="evidence" value="ECO:0007669"/>
    <property type="project" value="UniProtKB-KW"/>
</dbReference>
<dbReference type="Gene3D" id="3.40.50.150">
    <property type="entry name" value="Vaccinia Virus protein VP39"/>
    <property type="match status" value="1"/>
</dbReference>
<dbReference type="NCBIfam" id="TIGR01444">
    <property type="entry name" value="fkbM_fam"/>
    <property type="match status" value="1"/>
</dbReference>
<dbReference type="PANTHER" id="PTHR34203">
    <property type="entry name" value="METHYLTRANSFERASE, FKBM FAMILY PROTEIN"/>
    <property type="match status" value="1"/>
</dbReference>
<evidence type="ECO:0000313" key="3">
    <source>
        <dbReference type="Proteomes" id="UP001305521"/>
    </source>
</evidence>
<dbReference type="InterPro" id="IPR029063">
    <property type="entry name" value="SAM-dependent_MTases_sf"/>
</dbReference>
<dbReference type="Pfam" id="PF05050">
    <property type="entry name" value="Methyltransf_21"/>
    <property type="match status" value="1"/>
</dbReference>
<dbReference type="PANTHER" id="PTHR34203:SF15">
    <property type="entry name" value="SLL1173 PROTEIN"/>
    <property type="match status" value="1"/>
</dbReference>
<dbReference type="SUPFAM" id="SSF53335">
    <property type="entry name" value="S-adenosyl-L-methionine-dependent methyltransferases"/>
    <property type="match status" value="1"/>
</dbReference>
<name>A0ABZ0PM36_9PROT</name>
<dbReference type="InterPro" id="IPR006342">
    <property type="entry name" value="FkbM_mtfrase"/>
</dbReference>
<reference evidence="2 3" key="1">
    <citation type="submission" date="2023-11" db="EMBL/GenBank/DDBJ databases">
        <title>Arctic aerobic anoxygenic photoheterotroph Sediminicoccus rosea KRV36 adapts its photosynthesis to long days of polar summer.</title>
        <authorList>
            <person name="Tomasch J."/>
            <person name="Kopejtka K."/>
            <person name="Bily T."/>
            <person name="Gardiner A.T."/>
            <person name="Gardian Z."/>
            <person name="Shivaramu S."/>
            <person name="Koblizek M."/>
            <person name="Engelhardt F."/>
            <person name="Kaftan D."/>
        </authorList>
    </citation>
    <scope>NUCLEOTIDE SEQUENCE [LARGE SCALE GENOMIC DNA]</scope>
    <source>
        <strain evidence="2 3">R-30</strain>
    </source>
</reference>
<keyword evidence="2" id="KW-0808">Transferase</keyword>
<protein>
    <submittedName>
        <fullName evidence="2">FkbM family methyltransferase</fullName>
    </submittedName>
</protein>
<gene>
    <name evidence="2" type="ORF">R9Z33_05300</name>
</gene>
<dbReference type="RefSeq" id="WP_318650259.1">
    <property type="nucleotide sequence ID" value="NZ_CP137852.1"/>
</dbReference>
<proteinExistence type="predicted"/>